<sequence>MDARRVGSGLNGLAWVSANGEDISESRGEAESVLQRARARVCYHVTISFFHTKLRSGIPGDVACDNKR</sequence>
<dbReference type="Proteomes" id="UP000030676">
    <property type="component" value="Unassembled WGS sequence"/>
</dbReference>
<gene>
    <name evidence="1" type="ORF">FOPG_12720</name>
</gene>
<name>X0H5Y3_FUSOX</name>
<evidence type="ECO:0000313" key="1">
    <source>
        <dbReference type="EMBL" id="EXL71582.1"/>
    </source>
</evidence>
<accession>X0H5Y3</accession>
<dbReference type="AlphaFoldDB" id="X0H5Y3"/>
<organism evidence="1">
    <name type="scientific">Fusarium oxysporum f. sp. conglutinans race 2 54008</name>
    <dbReference type="NCBI Taxonomy" id="1089457"/>
    <lineage>
        <taxon>Eukaryota</taxon>
        <taxon>Fungi</taxon>
        <taxon>Dikarya</taxon>
        <taxon>Ascomycota</taxon>
        <taxon>Pezizomycotina</taxon>
        <taxon>Sordariomycetes</taxon>
        <taxon>Hypocreomycetidae</taxon>
        <taxon>Hypocreales</taxon>
        <taxon>Nectriaceae</taxon>
        <taxon>Fusarium</taxon>
        <taxon>Fusarium oxysporum species complex</taxon>
    </lineage>
</organism>
<dbReference type="EMBL" id="KK033223">
    <property type="protein sequence ID" value="EXL71582.1"/>
    <property type="molecule type" value="Genomic_DNA"/>
</dbReference>
<reference evidence="1" key="2">
    <citation type="submission" date="2014-03" db="EMBL/GenBank/DDBJ databases">
        <title>The Genome Annotation of Fusarium oxysporum PHW808.</title>
        <authorList>
            <consortium name="The Broad Institute Genomics Platform"/>
            <person name="Ma L.-J."/>
            <person name="Corby-Kistler H."/>
            <person name="Broz K."/>
            <person name="Gale L.R."/>
            <person name="Jonkers W."/>
            <person name="O'Donnell K."/>
            <person name="Ploetz R."/>
            <person name="Steinberg C."/>
            <person name="Schwartz D.C."/>
            <person name="VanEtten H."/>
            <person name="Zhou S."/>
            <person name="Young S.K."/>
            <person name="Zeng Q."/>
            <person name="Gargeya S."/>
            <person name="Fitzgerald M."/>
            <person name="Abouelleil A."/>
            <person name="Alvarado L."/>
            <person name="Chapman S.B."/>
            <person name="Gainer-Dewar J."/>
            <person name="Goldberg J."/>
            <person name="Griggs A."/>
            <person name="Gujja S."/>
            <person name="Hansen M."/>
            <person name="Howarth C."/>
            <person name="Imamovic A."/>
            <person name="Ireland A."/>
            <person name="Larimer J."/>
            <person name="McCowan C."/>
            <person name="Murphy C."/>
            <person name="Pearson M."/>
            <person name="Poon T.W."/>
            <person name="Priest M."/>
            <person name="Roberts A."/>
            <person name="Saif S."/>
            <person name="Shea T."/>
            <person name="Sykes S."/>
            <person name="Wortman J."/>
            <person name="Nusbaum C."/>
            <person name="Birren B."/>
        </authorList>
    </citation>
    <scope>NUCLEOTIDE SEQUENCE</scope>
    <source>
        <strain evidence="1">54008</strain>
    </source>
</reference>
<proteinExistence type="predicted"/>
<dbReference type="HOGENOM" id="CLU_2794078_0_0_1"/>
<protein>
    <submittedName>
        <fullName evidence="1">Uncharacterized protein</fullName>
    </submittedName>
</protein>
<reference evidence="1" key="1">
    <citation type="submission" date="2011-11" db="EMBL/GenBank/DDBJ databases">
        <title>The Genome Sequence of Fusarium oxysporum PHW808.</title>
        <authorList>
            <consortium name="The Broad Institute Genome Sequencing Platform"/>
            <person name="Ma L.-J."/>
            <person name="Gale L.R."/>
            <person name="Schwartz D.C."/>
            <person name="Zhou S."/>
            <person name="Corby-Kistler H."/>
            <person name="Young S.K."/>
            <person name="Zeng Q."/>
            <person name="Gargeya S."/>
            <person name="Fitzgerald M."/>
            <person name="Haas B."/>
            <person name="Abouelleil A."/>
            <person name="Alvarado L."/>
            <person name="Arachchi H.M."/>
            <person name="Berlin A."/>
            <person name="Brown A."/>
            <person name="Chapman S.B."/>
            <person name="Chen Z."/>
            <person name="Dunbar C."/>
            <person name="Freedman E."/>
            <person name="Gearin G."/>
            <person name="Goldberg J."/>
            <person name="Griggs A."/>
            <person name="Gujja S."/>
            <person name="Heiman D."/>
            <person name="Howarth C."/>
            <person name="Larson L."/>
            <person name="Lui A."/>
            <person name="MacDonald P.J.P."/>
            <person name="Montmayeur A."/>
            <person name="Murphy C."/>
            <person name="Neiman D."/>
            <person name="Pearson M."/>
            <person name="Priest M."/>
            <person name="Roberts A."/>
            <person name="Saif S."/>
            <person name="Shea T."/>
            <person name="Shenoy N."/>
            <person name="Sisk P."/>
            <person name="Stolte C."/>
            <person name="Sykes S."/>
            <person name="Wortman J."/>
            <person name="Nusbaum C."/>
            <person name="Birren B."/>
        </authorList>
    </citation>
    <scope>NUCLEOTIDE SEQUENCE [LARGE SCALE GENOMIC DNA]</scope>
    <source>
        <strain evidence="1">54008</strain>
    </source>
</reference>